<gene>
    <name evidence="2" type="ORF">CES86_0217</name>
</gene>
<evidence type="ECO:0000313" key="3">
    <source>
        <dbReference type="Proteomes" id="UP000216363"/>
    </source>
</evidence>
<protein>
    <submittedName>
        <fullName evidence="2">Putative membrane protein</fullName>
    </submittedName>
</protein>
<dbReference type="Proteomes" id="UP000216363">
    <property type="component" value="Unassembled WGS sequence"/>
</dbReference>
<organism evidence="2 3">
    <name type="scientific">Brucella lupini</name>
    <dbReference type="NCBI Taxonomy" id="255457"/>
    <lineage>
        <taxon>Bacteria</taxon>
        <taxon>Pseudomonadati</taxon>
        <taxon>Pseudomonadota</taxon>
        <taxon>Alphaproteobacteria</taxon>
        <taxon>Hyphomicrobiales</taxon>
        <taxon>Brucellaceae</taxon>
        <taxon>Brucella/Ochrobactrum group</taxon>
        <taxon>Brucella</taxon>
    </lineage>
</organism>
<feature type="transmembrane region" description="Helical" evidence="1">
    <location>
        <begin position="12"/>
        <end position="31"/>
    </location>
</feature>
<keyword evidence="1" id="KW-0472">Membrane</keyword>
<proteinExistence type="predicted"/>
<evidence type="ECO:0000313" key="2">
    <source>
        <dbReference type="EMBL" id="OYR32253.1"/>
    </source>
</evidence>
<keyword evidence="1" id="KW-1133">Transmembrane helix</keyword>
<comment type="caution">
    <text evidence="2">The sequence shown here is derived from an EMBL/GenBank/DDBJ whole genome shotgun (WGS) entry which is preliminary data.</text>
</comment>
<keyword evidence="1" id="KW-0812">Transmembrane</keyword>
<dbReference type="EMBL" id="NNRN01000030">
    <property type="protein sequence ID" value="OYR32253.1"/>
    <property type="molecule type" value="Genomic_DNA"/>
</dbReference>
<accession>A0A256GYK7</accession>
<name>A0A256GYK7_9HYPH</name>
<sequence>MGIRARWCRGKRAGIAIIDTSHSMMFLIVAADAFSKR</sequence>
<dbReference type="AlphaFoldDB" id="A0A256GYK7"/>
<reference evidence="2 3" key="1">
    <citation type="submission" date="2017-07" db="EMBL/GenBank/DDBJ databases">
        <title>Draft genome of Ochrobactrum lupini type strain LUP21.</title>
        <authorList>
            <person name="Krzyzanowska D.M."/>
            <person name="Jafra S."/>
        </authorList>
    </citation>
    <scope>NUCLEOTIDE SEQUENCE [LARGE SCALE GENOMIC DNA]</scope>
    <source>
        <strain evidence="2 3">LUP21</strain>
    </source>
</reference>
<evidence type="ECO:0000256" key="1">
    <source>
        <dbReference type="SAM" id="Phobius"/>
    </source>
</evidence>